<accession>A0A418MAM8</accession>
<dbReference type="Pfam" id="PF05036">
    <property type="entry name" value="SPOR"/>
    <property type="match status" value="1"/>
</dbReference>
<dbReference type="SUPFAM" id="SSF110997">
    <property type="entry name" value="Sporulation related repeat"/>
    <property type="match status" value="1"/>
</dbReference>
<keyword evidence="4" id="KW-1185">Reference proteome</keyword>
<comment type="caution">
    <text evidence="3">The sequence shown here is derived from an EMBL/GenBank/DDBJ whole genome shotgun (WGS) entry which is preliminary data.</text>
</comment>
<feature type="domain" description="SPOR" evidence="2">
    <location>
        <begin position="296"/>
        <end position="375"/>
    </location>
</feature>
<dbReference type="GO" id="GO:0042834">
    <property type="term" value="F:peptidoglycan binding"/>
    <property type="evidence" value="ECO:0007669"/>
    <property type="project" value="InterPro"/>
</dbReference>
<dbReference type="InterPro" id="IPR040495">
    <property type="entry name" value="HU-CCDC81_bac_1"/>
</dbReference>
<sequence>MATVNEYLKKLLYQYDCIVVPELGAFLTHYQSASFTESHGVYLPPRKRLAFNEALRLDDGILMNYLMLHEQLNREEAQRRISTFVADLRRQVQQTGRFDIDGVGTFTRNDEDRLQFDPNLRHNFHGESYGLMPVPAQLIGQQLEPAAIEAVPVTALGPVLREDVVEETALVTQSRSRSNWRVAAAVLLVGSLGAVSYFSVLKPGQPLQSSLNPANLLTSVSAVFQSAEEPAKPVPTTARYVAKPVVAEPVVKAETPAAPVAEPVATPAPTAPAEPKVVETPAATAEPVAAPVARPKRTGPHFTVIAGSFSSKRNAQRFQRWLRRKGYEDAYIILPAQKGQLYKVAAAGSEIRTEAVANLGVISELTGAQAWILKN</sequence>
<protein>
    <submittedName>
        <fullName evidence="3">SPOR domain-containing protein</fullName>
    </submittedName>
</protein>
<gene>
    <name evidence="3" type="ORF">DYU11_10540</name>
</gene>
<dbReference type="OrthoDB" id="653949at2"/>
<dbReference type="InterPro" id="IPR036680">
    <property type="entry name" value="SPOR-like_sf"/>
</dbReference>
<feature type="transmembrane region" description="Helical" evidence="1">
    <location>
        <begin position="182"/>
        <end position="200"/>
    </location>
</feature>
<dbReference type="Pfam" id="PF18175">
    <property type="entry name" value="HU-CCDC81_bac_2"/>
    <property type="match status" value="1"/>
</dbReference>
<dbReference type="EMBL" id="QXED01000003">
    <property type="protein sequence ID" value="RIV23432.1"/>
    <property type="molecule type" value="Genomic_DNA"/>
</dbReference>
<organism evidence="3 4">
    <name type="scientific">Fibrisoma montanum</name>
    <dbReference type="NCBI Taxonomy" id="2305895"/>
    <lineage>
        <taxon>Bacteria</taxon>
        <taxon>Pseudomonadati</taxon>
        <taxon>Bacteroidota</taxon>
        <taxon>Cytophagia</taxon>
        <taxon>Cytophagales</taxon>
        <taxon>Spirosomataceae</taxon>
        <taxon>Fibrisoma</taxon>
    </lineage>
</organism>
<dbReference type="InterPro" id="IPR007730">
    <property type="entry name" value="SPOR-like_dom"/>
</dbReference>
<dbReference type="InterPro" id="IPR041268">
    <property type="entry name" value="HU-CCDC81_bac_2"/>
</dbReference>
<proteinExistence type="predicted"/>
<dbReference type="AlphaFoldDB" id="A0A418MAM8"/>
<dbReference type="PROSITE" id="PS51724">
    <property type="entry name" value="SPOR"/>
    <property type="match status" value="1"/>
</dbReference>
<dbReference type="RefSeq" id="WP_119667649.1">
    <property type="nucleotide sequence ID" value="NZ_QXED01000003.1"/>
</dbReference>
<keyword evidence="1" id="KW-0472">Membrane</keyword>
<keyword evidence="1" id="KW-1133">Transmembrane helix</keyword>
<dbReference type="Gene3D" id="3.30.70.1070">
    <property type="entry name" value="Sporulation related repeat"/>
    <property type="match status" value="1"/>
</dbReference>
<evidence type="ECO:0000313" key="3">
    <source>
        <dbReference type="EMBL" id="RIV23432.1"/>
    </source>
</evidence>
<evidence type="ECO:0000256" key="1">
    <source>
        <dbReference type="SAM" id="Phobius"/>
    </source>
</evidence>
<dbReference type="Pfam" id="PF18174">
    <property type="entry name" value="HU-CCDC81_bac_1"/>
    <property type="match status" value="1"/>
</dbReference>
<reference evidence="3 4" key="1">
    <citation type="submission" date="2018-08" db="EMBL/GenBank/DDBJ databases">
        <title>Fibrisoma montanum sp. nov., isolated from Danxia mountain soil.</title>
        <authorList>
            <person name="Huang Y."/>
        </authorList>
    </citation>
    <scope>NUCLEOTIDE SEQUENCE [LARGE SCALE GENOMIC DNA]</scope>
    <source>
        <strain evidence="3 4">HYT19</strain>
    </source>
</reference>
<evidence type="ECO:0000313" key="4">
    <source>
        <dbReference type="Proteomes" id="UP000283523"/>
    </source>
</evidence>
<evidence type="ECO:0000259" key="2">
    <source>
        <dbReference type="PROSITE" id="PS51724"/>
    </source>
</evidence>
<name>A0A418MAM8_9BACT</name>
<dbReference type="Proteomes" id="UP000283523">
    <property type="component" value="Unassembled WGS sequence"/>
</dbReference>
<keyword evidence="1" id="KW-0812">Transmembrane</keyword>